<dbReference type="KEGG" id="bgt:106064708"/>
<organism evidence="1 2">
    <name type="scientific">Biomphalaria glabrata</name>
    <name type="common">Bloodfluke planorb</name>
    <name type="synonym">Freshwater snail</name>
    <dbReference type="NCBI Taxonomy" id="6526"/>
    <lineage>
        <taxon>Eukaryota</taxon>
        <taxon>Metazoa</taxon>
        <taxon>Spiralia</taxon>
        <taxon>Lophotrochozoa</taxon>
        <taxon>Mollusca</taxon>
        <taxon>Gastropoda</taxon>
        <taxon>Heterobranchia</taxon>
        <taxon>Euthyneura</taxon>
        <taxon>Panpulmonata</taxon>
        <taxon>Hygrophila</taxon>
        <taxon>Lymnaeoidea</taxon>
        <taxon>Planorbidae</taxon>
        <taxon>Biomphalaria</taxon>
    </lineage>
</organism>
<dbReference type="Proteomes" id="UP000076420">
    <property type="component" value="Unassembled WGS sequence"/>
</dbReference>
<reference evidence="1" key="1">
    <citation type="submission" date="2020-05" db="UniProtKB">
        <authorList>
            <consortium name="EnsemblMetazoa"/>
        </authorList>
    </citation>
    <scope>IDENTIFICATION</scope>
    <source>
        <strain evidence="1">BB02</strain>
    </source>
</reference>
<dbReference type="EnsemblMetazoa" id="BGLB035773-RA">
    <property type="protein sequence ID" value="BGLB035773-PA"/>
    <property type="gene ID" value="BGLB035773"/>
</dbReference>
<protein>
    <submittedName>
        <fullName evidence="1">Uncharacterized protein</fullName>
    </submittedName>
</protein>
<accession>A0A2C9LWE7</accession>
<sequence length="157" mass="18321">FDRSILNICMDIKINCILLFFIAPFHTGFCDTEEDYACMERTQTCKIAMFFNINQDDGDNEVLCQDYDFFFKCLFNQGCKRNQTKNEQLIEKYGDIIVSLGCYLEFSSSMNAILCIKSASEFELNNLQAGKPCFAEICSWKWKKKVQHNLKQNGYDR</sequence>
<proteinExistence type="predicted"/>
<evidence type="ECO:0000313" key="2">
    <source>
        <dbReference type="Proteomes" id="UP000076420"/>
    </source>
</evidence>
<dbReference type="VEuPathDB" id="VectorBase:BGLB035773"/>
<gene>
    <name evidence="1" type="primary">106064708</name>
</gene>
<dbReference type="AlphaFoldDB" id="A0A2C9LWE7"/>
<name>A0A2C9LWE7_BIOGL</name>
<evidence type="ECO:0000313" key="1">
    <source>
        <dbReference type="EnsemblMetazoa" id="BGLB035773-PA"/>
    </source>
</evidence>